<organism evidence="2 3">
    <name type="scientific">Micromonospora zingiberis</name>
    <dbReference type="NCBI Taxonomy" id="2053011"/>
    <lineage>
        <taxon>Bacteria</taxon>
        <taxon>Bacillati</taxon>
        <taxon>Actinomycetota</taxon>
        <taxon>Actinomycetes</taxon>
        <taxon>Micromonosporales</taxon>
        <taxon>Micromonosporaceae</taxon>
        <taxon>Micromonospora</taxon>
    </lineage>
</organism>
<sequence length="120" mass="12858">MTAATVLRRLTGRNQPTDRYVGRHRADTIQPVTADWSPLHPADRQALAPHHYADRHLPAGPDERTGHLDPEQVRAASTQGGPAQACGSRVDVLAEMRADLAGPAAALVADALTDNTPEEK</sequence>
<dbReference type="AlphaFoldDB" id="A0A4R0GM82"/>
<evidence type="ECO:0000313" key="3">
    <source>
        <dbReference type="Proteomes" id="UP000292274"/>
    </source>
</evidence>
<dbReference type="Proteomes" id="UP000292274">
    <property type="component" value="Unassembled WGS sequence"/>
</dbReference>
<protein>
    <submittedName>
        <fullName evidence="2">Uncharacterized protein</fullName>
    </submittedName>
</protein>
<dbReference type="EMBL" id="SJJR01000006">
    <property type="protein sequence ID" value="TCB97553.1"/>
    <property type="molecule type" value="Genomic_DNA"/>
</dbReference>
<comment type="caution">
    <text evidence="2">The sequence shown here is derived from an EMBL/GenBank/DDBJ whole genome shotgun (WGS) entry which is preliminary data.</text>
</comment>
<name>A0A4R0GM82_9ACTN</name>
<feature type="compositionally biased region" description="Basic and acidic residues" evidence="1">
    <location>
        <begin position="51"/>
        <end position="68"/>
    </location>
</feature>
<keyword evidence="3" id="KW-1185">Reference proteome</keyword>
<proteinExistence type="predicted"/>
<reference evidence="2 3" key="1">
    <citation type="submission" date="2019-02" db="EMBL/GenBank/DDBJ databases">
        <title>Jishengella sp. nov., isolated from a root of Zingiber montanum.</title>
        <authorList>
            <person name="Kuncharoen N."/>
            <person name="Kudo T."/>
            <person name="Masahiro Y."/>
            <person name="Ohkuma M."/>
            <person name="Tanasupawat S."/>
        </authorList>
    </citation>
    <scope>NUCLEOTIDE SEQUENCE [LARGE SCALE GENOMIC DNA]</scope>
    <source>
        <strain evidence="2 3">PLAI 1-1</strain>
    </source>
</reference>
<gene>
    <name evidence="2" type="ORF">E0H26_11585</name>
</gene>
<feature type="region of interest" description="Disordered" evidence="1">
    <location>
        <begin position="1"/>
        <end position="68"/>
    </location>
</feature>
<dbReference type="RefSeq" id="WP_131303600.1">
    <property type="nucleotide sequence ID" value="NZ_SJJR01000006.1"/>
</dbReference>
<accession>A0A4R0GM82</accession>
<evidence type="ECO:0000313" key="2">
    <source>
        <dbReference type="EMBL" id="TCB97553.1"/>
    </source>
</evidence>
<dbReference type="OrthoDB" id="3405126at2"/>
<evidence type="ECO:0000256" key="1">
    <source>
        <dbReference type="SAM" id="MobiDB-lite"/>
    </source>
</evidence>